<protein>
    <submittedName>
        <fullName evidence="10">ABC transporter permease</fullName>
    </submittedName>
</protein>
<evidence type="ECO:0000256" key="8">
    <source>
        <dbReference type="SAM" id="MobiDB-lite"/>
    </source>
</evidence>
<dbReference type="RefSeq" id="WP_166191692.1">
    <property type="nucleotide sequence ID" value="NZ_JAAOIV010000001.1"/>
</dbReference>
<gene>
    <name evidence="10" type="ORF">G9U51_00595</name>
</gene>
<evidence type="ECO:0000313" key="10">
    <source>
        <dbReference type="EMBL" id="NHN54282.1"/>
    </source>
</evidence>
<dbReference type="AlphaFoldDB" id="A0A967B276"/>
<evidence type="ECO:0000256" key="3">
    <source>
        <dbReference type="ARBA" id="ARBA00022475"/>
    </source>
</evidence>
<keyword evidence="6 7" id="KW-0472">Membrane</keyword>
<dbReference type="PANTHER" id="PTHR30151">
    <property type="entry name" value="ALKANE SULFONATE ABC TRANSPORTER-RELATED, MEMBRANE SUBUNIT"/>
    <property type="match status" value="1"/>
</dbReference>
<feature type="transmembrane region" description="Helical" evidence="7">
    <location>
        <begin position="111"/>
        <end position="130"/>
    </location>
</feature>
<evidence type="ECO:0000256" key="2">
    <source>
        <dbReference type="ARBA" id="ARBA00022448"/>
    </source>
</evidence>
<evidence type="ECO:0000256" key="1">
    <source>
        <dbReference type="ARBA" id="ARBA00004651"/>
    </source>
</evidence>
<sequence>MPQPDAAHGGSAATAAPTAPIASKDDDRLDRLSHGLDALEHPAQRRTVDWMAIVAPIVVVAGLIGIWQLVWWSAWKPESTLPSPLTVGSTLWSLVADGTAWGVVWTSLSRGLLGFVIAVVAGTVLGVLVGQVSLLRKGFRPLLSALQSLPSVAWVPFAIMWFGLGPATIYFVILLGAVPSVANGLIGGLDQTPPILRRAGQVLGAGRLGLVRHVLLPAALPTYLSGLKQGWAFSWRSLMAAEVIVNSPELGTGLGQLLQNGRDMLDMPTVIAAIGLILVVGVVVELFLFGPLERKVLRDRGLAASGL</sequence>
<dbReference type="GO" id="GO:0005886">
    <property type="term" value="C:plasma membrane"/>
    <property type="evidence" value="ECO:0007669"/>
    <property type="project" value="UniProtKB-SubCell"/>
</dbReference>
<evidence type="ECO:0000256" key="4">
    <source>
        <dbReference type="ARBA" id="ARBA00022692"/>
    </source>
</evidence>
<organism evidence="10 11">
    <name type="scientific">Metallococcus carri</name>
    <dbReference type="NCBI Taxonomy" id="1656884"/>
    <lineage>
        <taxon>Bacteria</taxon>
        <taxon>Bacillati</taxon>
        <taxon>Actinomycetota</taxon>
        <taxon>Actinomycetes</taxon>
        <taxon>Micrococcales</taxon>
        <taxon>Dermacoccaceae</taxon>
        <taxon>Metallococcus</taxon>
    </lineage>
</organism>
<evidence type="ECO:0000256" key="7">
    <source>
        <dbReference type="RuleBase" id="RU363032"/>
    </source>
</evidence>
<feature type="compositionally biased region" description="Low complexity" evidence="8">
    <location>
        <begin position="1"/>
        <end position="22"/>
    </location>
</feature>
<proteinExistence type="inferred from homology"/>
<evidence type="ECO:0000259" key="9">
    <source>
        <dbReference type="PROSITE" id="PS50928"/>
    </source>
</evidence>
<keyword evidence="2 7" id="KW-0813">Transport</keyword>
<dbReference type="InterPro" id="IPR035906">
    <property type="entry name" value="MetI-like_sf"/>
</dbReference>
<dbReference type="Pfam" id="PF00528">
    <property type="entry name" value="BPD_transp_1"/>
    <property type="match status" value="1"/>
</dbReference>
<keyword evidence="11" id="KW-1185">Reference proteome</keyword>
<comment type="caution">
    <text evidence="10">The sequence shown here is derived from an EMBL/GenBank/DDBJ whole genome shotgun (WGS) entry which is preliminary data.</text>
</comment>
<evidence type="ECO:0000256" key="6">
    <source>
        <dbReference type="ARBA" id="ARBA00023136"/>
    </source>
</evidence>
<evidence type="ECO:0000256" key="5">
    <source>
        <dbReference type="ARBA" id="ARBA00022989"/>
    </source>
</evidence>
<reference evidence="10" key="1">
    <citation type="submission" date="2020-03" db="EMBL/GenBank/DDBJ databases">
        <title>Draft sequencing of Calidifontibacter sp. DB0510.</title>
        <authorList>
            <person name="Kim D.-U."/>
        </authorList>
    </citation>
    <scope>NUCLEOTIDE SEQUENCE</scope>
    <source>
        <strain evidence="10">DB0510</strain>
    </source>
</reference>
<accession>A0A967B276</accession>
<keyword evidence="4 7" id="KW-0812">Transmembrane</keyword>
<dbReference type="Gene3D" id="1.10.3720.10">
    <property type="entry name" value="MetI-like"/>
    <property type="match status" value="1"/>
</dbReference>
<comment type="subcellular location">
    <subcellularLocation>
        <location evidence="1 7">Cell membrane</location>
        <topology evidence="1 7">Multi-pass membrane protein</topology>
    </subcellularLocation>
</comment>
<dbReference type="PROSITE" id="PS50928">
    <property type="entry name" value="ABC_TM1"/>
    <property type="match status" value="1"/>
</dbReference>
<dbReference type="EMBL" id="JAAOIV010000001">
    <property type="protein sequence ID" value="NHN54282.1"/>
    <property type="molecule type" value="Genomic_DNA"/>
</dbReference>
<feature type="transmembrane region" description="Helical" evidence="7">
    <location>
        <begin position="270"/>
        <end position="290"/>
    </location>
</feature>
<dbReference type="SUPFAM" id="SSF161098">
    <property type="entry name" value="MetI-like"/>
    <property type="match status" value="1"/>
</dbReference>
<name>A0A967B276_9MICO</name>
<feature type="domain" description="ABC transmembrane type-1" evidence="9">
    <location>
        <begin position="104"/>
        <end position="289"/>
    </location>
</feature>
<feature type="transmembrane region" description="Helical" evidence="7">
    <location>
        <begin position="50"/>
        <end position="74"/>
    </location>
</feature>
<keyword evidence="3" id="KW-1003">Cell membrane</keyword>
<evidence type="ECO:0000313" key="11">
    <source>
        <dbReference type="Proteomes" id="UP000744769"/>
    </source>
</evidence>
<dbReference type="Proteomes" id="UP000744769">
    <property type="component" value="Unassembled WGS sequence"/>
</dbReference>
<comment type="similarity">
    <text evidence="7">Belongs to the binding-protein-dependent transport system permease family.</text>
</comment>
<keyword evidence="5 7" id="KW-1133">Transmembrane helix</keyword>
<feature type="region of interest" description="Disordered" evidence="8">
    <location>
        <begin position="1"/>
        <end position="25"/>
    </location>
</feature>
<dbReference type="CDD" id="cd06261">
    <property type="entry name" value="TM_PBP2"/>
    <property type="match status" value="1"/>
</dbReference>
<dbReference type="PANTHER" id="PTHR30151:SF40">
    <property type="entry name" value="TRANSPORT SYSTEM INTEGRAL MEMBRANE PROTEIN"/>
    <property type="match status" value="1"/>
</dbReference>
<dbReference type="GO" id="GO:0055085">
    <property type="term" value="P:transmembrane transport"/>
    <property type="evidence" value="ECO:0007669"/>
    <property type="project" value="InterPro"/>
</dbReference>
<dbReference type="InterPro" id="IPR000515">
    <property type="entry name" value="MetI-like"/>
</dbReference>